<evidence type="ECO:0000256" key="1">
    <source>
        <dbReference type="ARBA" id="ARBA00022737"/>
    </source>
</evidence>
<dbReference type="PROSITE" id="PS51094">
    <property type="entry name" value="PTS_EIIA_TYPE_2"/>
    <property type="match status" value="1"/>
</dbReference>
<dbReference type="Pfam" id="PF08279">
    <property type="entry name" value="HTH_11"/>
    <property type="match status" value="1"/>
</dbReference>
<dbReference type="PANTHER" id="PTHR30185:SF12">
    <property type="entry name" value="TRANSCRIPTIONAL REGULATOR MANR"/>
    <property type="match status" value="1"/>
</dbReference>
<evidence type="ECO:0000259" key="6">
    <source>
        <dbReference type="PROSITE" id="PS51372"/>
    </source>
</evidence>
<dbReference type="SUPFAM" id="SSF55804">
    <property type="entry name" value="Phoshotransferase/anion transport protein"/>
    <property type="match status" value="1"/>
</dbReference>
<gene>
    <name evidence="8" type="ORF">A5888_003367</name>
    <name evidence="7" type="ORF">A5888_003666</name>
</gene>
<dbReference type="Pfam" id="PF00359">
    <property type="entry name" value="PTS_EIIA_2"/>
    <property type="match status" value="1"/>
</dbReference>
<dbReference type="InterPro" id="IPR036388">
    <property type="entry name" value="WH-like_DNA-bd_sf"/>
</dbReference>
<dbReference type="OrthoDB" id="3710983at2"/>
<dbReference type="PROSITE" id="PS51372">
    <property type="entry name" value="PRD_2"/>
    <property type="match status" value="2"/>
</dbReference>
<reference evidence="8" key="3">
    <citation type="submission" date="2024-03" db="EMBL/GenBank/DDBJ databases">
        <title>The Genome Sequence of Enterococcus sp. DIV0242b.</title>
        <authorList>
            <consortium name="The Broad Institute Genomics Platform"/>
            <consortium name="The Broad Institute Microbial Omics Core"/>
            <consortium name="The Broad Institute Genomic Center for Infectious Diseases"/>
            <person name="Earl A."/>
            <person name="Manson A."/>
            <person name="Gilmore M."/>
            <person name="Schwartman J."/>
            <person name="Shea T."/>
            <person name="Abouelleil A."/>
            <person name="Cao P."/>
            <person name="Chapman S."/>
            <person name="Cusick C."/>
            <person name="Young S."/>
            <person name="Neafsey D."/>
            <person name="Nusbaum C."/>
            <person name="Birren B."/>
        </authorList>
    </citation>
    <scope>NUCLEOTIDE SEQUENCE</scope>
    <source>
        <strain evidence="8">9E7_DIV0242</strain>
    </source>
</reference>
<dbReference type="Proteomes" id="UP000195141">
    <property type="component" value="Chromosome"/>
</dbReference>
<accession>A0A242K1M8</accession>
<evidence type="ECO:0000313" key="7">
    <source>
        <dbReference type="EMBL" id="OTP11567.1"/>
    </source>
</evidence>
<dbReference type="RefSeq" id="WP_086350651.1">
    <property type="nucleotide sequence ID" value="NZ_CP147247.1"/>
</dbReference>
<evidence type="ECO:0000256" key="3">
    <source>
        <dbReference type="ARBA" id="ARBA00023159"/>
    </source>
</evidence>
<keyword evidence="3" id="KW-0010">Activator</keyword>
<dbReference type="SUPFAM" id="SSF63520">
    <property type="entry name" value="PTS-regulatory domain, PRD"/>
    <property type="match status" value="2"/>
</dbReference>
<dbReference type="AlphaFoldDB" id="A0A242K1M8"/>
<keyword evidence="4" id="KW-0804">Transcription</keyword>
<dbReference type="Gene3D" id="1.10.10.10">
    <property type="entry name" value="Winged helix-like DNA-binding domain superfamily/Winged helix DNA-binding domain"/>
    <property type="match status" value="2"/>
</dbReference>
<keyword evidence="1" id="KW-0677">Repeat</keyword>
<feature type="domain" description="PRD" evidence="6">
    <location>
        <begin position="287"/>
        <end position="393"/>
    </location>
</feature>
<dbReference type="InterPro" id="IPR011608">
    <property type="entry name" value="PRD"/>
</dbReference>
<feature type="domain" description="PRD" evidence="6">
    <location>
        <begin position="175"/>
        <end position="279"/>
    </location>
</feature>
<name>A0A242K1M8_9ENTE</name>
<dbReference type="InterPro" id="IPR007737">
    <property type="entry name" value="Mga_HTH"/>
</dbReference>
<dbReference type="Gene3D" id="1.10.1790.10">
    <property type="entry name" value="PRD domain"/>
    <property type="match status" value="2"/>
</dbReference>
<dbReference type="InterPro" id="IPR002178">
    <property type="entry name" value="PTS_EIIA_type-2_dom"/>
</dbReference>
<protein>
    <submittedName>
        <fullName evidence="8">Lichenan operon transcriptional antiterminator</fullName>
    </submittedName>
</protein>
<dbReference type="Pfam" id="PF05043">
    <property type="entry name" value="Mga"/>
    <property type="match status" value="1"/>
</dbReference>
<dbReference type="EMBL" id="CP147247">
    <property type="protein sequence ID" value="WYJ91599.1"/>
    <property type="molecule type" value="Genomic_DNA"/>
</dbReference>
<dbReference type="Gene3D" id="3.40.930.10">
    <property type="entry name" value="Mannitol-specific EII, Chain A"/>
    <property type="match status" value="1"/>
</dbReference>
<keyword evidence="9" id="KW-1185">Reference proteome</keyword>
<reference evidence="8" key="2">
    <citation type="submission" date="2017-05" db="EMBL/GenBank/DDBJ databases">
        <authorList>
            <consortium name="The Broad Institute Genomics Platform"/>
            <consortium name="The Broad Institute Genomic Center for Infectious Diseases"/>
            <person name="Earl A."/>
            <person name="Manson A."/>
            <person name="Schwartman J."/>
            <person name="Gilmore M."/>
            <person name="Abouelleil A."/>
            <person name="Cao P."/>
            <person name="Chapman S."/>
            <person name="Cusick C."/>
            <person name="Shea T."/>
            <person name="Young S."/>
            <person name="Neafsey D."/>
            <person name="Nusbaum C."/>
            <person name="Birren B."/>
        </authorList>
    </citation>
    <scope>NUCLEOTIDE SEQUENCE</scope>
    <source>
        <strain evidence="8">9E7_DIV0242</strain>
    </source>
</reference>
<evidence type="ECO:0000256" key="2">
    <source>
        <dbReference type="ARBA" id="ARBA00023015"/>
    </source>
</evidence>
<evidence type="ECO:0000256" key="4">
    <source>
        <dbReference type="ARBA" id="ARBA00023163"/>
    </source>
</evidence>
<evidence type="ECO:0000313" key="9">
    <source>
        <dbReference type="Proteomes" id="UP000195141"/>
    </source>
</evidence>
<dbReference type="PANTHER" id="PTHR30185">
    <property type="entry name" value="CRYPTIC BETA-GLUCOSIDE BGL OPERON ANTITERMINATOR"/>
    <property type="match status" value="1"/>
</dbReference>
<dbReference type="GO" id="GO:0006355">
    <property type="term" value="P:regulation of DNA-templated transcription"/>
    <property type="evidence" value="ECO:0007669"/>
    <property type="project" value="InterPro"/>
</dbReference>
<evidence type="ECO:0000313" key="8">
    <source>
        <dbReference type="EMBL" id="WYJ91599.1"/>
    </source>
</evidence>
<keyword evidence="2" id="KW-0805">Transcription regulation</keyword>
<dbReference type="InterPro" id="IPR050661">
    <property type="entry name" value="BglG_antiterminators"/>
</dbReference>
<dbReference type="Pfam" id="PF00874">
    <property type="entry name" value="PRD"/>
    <property type="match status" value="1"/>
</dbReference>
<sequence length="638" mass="73814">MKEKQEQLLNLLLQQDQPLSSRLLAQTLDISVRTVKSYVADLNKISSQPVIFSSNSGYMIDPQIARTLLNAEEEQVILPQTYKERAFYIIKKLLIENAELDTFDTAEELFISYSTLKADLSRMNKTFEKYKVKFAIKNDCILILGEEKEKRRLISYIIFEEMPYQFMDQEILEQNFKPADVLQLSTIIQLVMKESNYHINEFAFMNLLLHLLILVESVRNGQSLISRDWFSSWLRKDKAMLVTRLIEEIEKNFQLTLNELEKEEIHMLFQANVNYIPSNNLKELENIAGAEILTAMESVLLNVHRTFGISLNSESFMVPFALHLSGLFSRAKQGSYLKNPMLHSLKKEYPIVYDIAIFVSLRLSERFDITINEDESAYIALHIGAELEGQKRNFSKIKAVVLCPKYMGLDEKLYAKLSQQFGNELNIKAVVSQFSAIEDLIFELLISTIPVPKNERYKVINVAPFYTEEQRLALVSEVANIRLNQKKQILSKNFDAYFDEAFFFIPNKQKERDELLREMCAKLEEDGIVTSEFYGHVLERENASSTAFESIAIPHSVYMDANKTTIGVLLSSSGIDWNGRRVHIVLLAAINDLDRQLFADIYEALISLFDSPEIYSELKHIATFEEFRRFIHSKIRTH</sequence>
<dbReference type="InterPro" id="IPR013196">
    <property type="entry name" value="HTH_11"/>
</dbReference>
<evidence type="ECO:0000259" key="5">
    <source>
        <dbReference type="PROSITE" id="PS51094"/>
    </source>
</evidence>
<organism evidence="7">
    <name type="scientific">Candidatus Enterococcus clewellii</name>
    <dbReference type="NCBI Taxonomy" id="1834193"/>
    <lineage>
        <taxon>Bacteria</taxon>
        <taxon>Bacillati</taxon>
        <taxon>Bacillota</taxon>
        <taxon>Bacilli</taxon>
        <taxon>Lactobacillales</taxon>
        <taxon>Enterococcaceae</taxon>
        <taxon>Enterococcus</taxon>
    </lineage>
</organism>
<reference evidence="7" key="1">
    <citation type="submission" date="2017-05" db="EMBL/GenBank/DDBJ databases">
        <title>The Genome Sequence of Enterococcus sp. 9E7_DIV0242.</title>
        <authorList>
            <consortium name="The Broad Institute Genomics Platform"/>
            <consortium name="The Broad Institute Genomic Center for Infectious Diseases"/>
            <person name="Earl A."/>
            <person name="Manson A."/>
            <person name="Schwartman J."/>
            <person name="Gilmore M."/>
            <person name="Abouelleil A."/>
            <person name="Cao P."/>
            <person name="Chapman S."/>
            <person name="Cusick C."/>
            <person name="Shea T."/>
            <person name="Young S."/>
            <person name="Neafsey D."/>
            <person name="Nusbaum C."/>
            <person name="Birren B."/>
        </authorList>
    </citation>
    <scope>NUCLEOTIDE SEQUENCE [LARGE SCALE GENOMIC DNA]</scope>
    <source>
        <strain evidence="7">9E7_DIV0242</strain>
    </source>
</reference>
<dbReference type="EMBL" id="NGMM01000007">
    <property type="protein sequence ID" value="OTP11567.1"/>
    <property type="molecule type" value="Genomic_DNA"/>
</dbReference>
<proteinExistence type="predicted"/>
<feature type="domain" description="PTS EIIA type-2" evidence="5">
    <location>
        <begin position="496"/>
        <end position="634"/>
    </location>
</feature>
<dbReference type="InterPro" id="IPR016152">
    <property type="entry name" value="PTrfase/Anion_transptr"/>
</dbReference>
<dbReference type="InterPro" id="IPR036634">
    <property type="entry name" value="PRD_sf"/>
</dbReference>